<name>A0A4Y2GAN2_ARAVE</name>
<reference evidence="1 2" key="1">
    <citation type="journal article" date="2019" name="Sci. Rep.">
        <title>Orb-weaving spider Araneus ventricosus genome elucidates the spidroin gene catalogue.</title>
        <authorList>
            <person name="Kono N."/>
            <person name="Nakamura H."/>
            <person name="Ohtoshi R."/>
            <person name="Moran D.A.P."/>
            <person name="Shinohara A."/>
            <person name="Yoshida Y."/>
            <person name="Fujiwara M."/>
            <person name="Mori M."/>
            <person name="Tomita M."/>
            <person name="Arakawa K."/>
        </authorList>
    </citation>
    <scope>NUCLEOTIDE SEQUENCE [LARGE SCALE GENOMIC DNA]</scope>
</reference>
<comment type="caution">
    <text evidence="1">The sequence shown here is derived from an EMBL/GenBank/DDBJ whole genome shotgun (WGS) entry which is preliminary data.</text>
</comment>
<proteinExistence type="predicted"/>
<dbReference type="Proteomes" id="UP000499080">
    <property type="component" value="Unassembled WGS sequence"/>
</dbReference>
<dbReference type="EMBL" id="BGPR01001289">
    <property type="protein sequence ID" value="GBM50247.1"/>
    <property type="molecule type" value="Genomic_DNA"/>
</dbReference>
<organism evidence="1 2">
    <name type="scientific">Araneus ventricosus</name>
    <name type="common">Orbweaver spider</name>
    <name type="synonym">Epeira ventricosa</name>
    <dbReference type="NCBI Taxonomy" id="182803"/>
    <lineage>
        <taxon>Eukaryota</taxon>
        <taxon>Metazoa</taxon>
        <taxon>Ecdysozoa</taxon>
        <taxon>Arthropoda</taxon>
        <taxon>Chelicerata</taxon>
        <taxon>Arachnida</taxon>
        <taxon>Araneae</taxon>
        <taxon>Araneomorphae</taxon>
        <taxon>Entelegynae</taxon>
        <taxon>Araneoidea</taxon>
        <taxon>Araneidae</taxon>
        <taxon>Araneus</taxon>
    </lineage>
</organism>
<gene>
    <name evidence="1" type="ORF">AVEN_134809_1</name>
</gene>
<evidence type="ECO:0000313" key="1">
    <source>
        <dbReference type="EMBL" id="GBM50247.1"/>
    </source>
</evidence>
<dbReference type="OrthoDB" id="8041546at2759"/>
<accession>A0A4Y2GAN2</accession>
<sequence>MLEKYQESPNYLLARAISKIEDNKCLALVMNLKDEPLHLNKNMLLAKVEPVLYTSAEEFVYNATENKDKKSFNWEQNHDLSHLDAVEKAKLLEKYDSIFAQNIEELGERDLVQHQIHLTDSIPTRQRPYRVPYALNPLTPSGPQNLTTFVFGGFVDIWIREMDSSAFSPFLLTVGGQKRTGT</sequence>
<evidence type="ECO:0000313" key="2">
    <source>
        <dbReference type="Proteomes" id="UP000499080"/>
    </source>
</evidence>
<protein>
    <submittedName>
        <fullName evidence="1">Uncharacterized protein</fullName>
    </submittedName>
</protein>
<keyword evidence="2" id="KW-1185">Reference proteome</keyword>
<dbReference type="AlphaFoldDB" id="A0A4Y2GAN2"/>